<feature type="region of interest" description="Disordered" evidence="1">
    <location>
        <begin position="56"/>
        <end position="199"/>
    </location>
</feature>
<dbReference type="AlphaFoldDB" id="A0A4T0W0U7"/>
<feature type="compositionally biased region" description="Low complexity" evidence="1">
    <location>
        <begin position="64"/>
        <end position="79"/>
    </location>
</feature>
<proteinExistence type="predicted"/>
<dbReference type="OrthoDB" id="5154006at2759"/>
<feature type="compositionally biased region" description="Basic and acidic residues" evidence="1">
    <location>
        <begin position="270"/>
        <end position="306"/>
    </location>
</feature>
<evidence type="ECO:0000313" key="4">
    <source>
        <dbReference type="Proteomes" id="UP000305883"/>
    </source>
</evidence>
<feature type="region of interest" description="Disordered" evidence="1">
    <location>
        <begin position="227"/>
        <end position="386"/>
    </location>
</feature>
<feature type="compositionally biased region" description="Polar residues" evidence="1">
    <location>
        <begin position="153"/>
        <end position="165"/>
    </location>
</feature>
<dbReference type="PROSITE" id="PS50090">
    <property type="entry name" value="MYB_LIKE"/>
    <property type="match status" value="1"/>
</dbReference>
<name>A0A4T0W0U7_9PEZI</name>
<feature type="compositionally biased region" description="Acidic residues" evidence="1">
    <location>
        <begin position="510"/>
        <end position="525"/>
    </location>
</feature>
<protein>
    <recommendedName>
        <fullName evidence="2">Myb-like domain-containing protein</fullName>
    </recommendedName>
</protein>
<reference evidence="3 4" key="1">
    <citation type="journal article" date="2019" name="Genome Biol. Evol.">
        <title>Genomic Plasticity Mediated by Transposable Elements in the Plant Pathogenic Fungus Colletotrichum higginsianum.</title>
        <authorList>
            <person name="Tsushima A."/>
            <person name="Gan P."/>
            <person name="Kumakura N."/>
            <person name="Narusaka M."/>
            <person name="Takano Y."/>
            <person name="Narusaka Y."/>
            <person name="Shirasu K."/>
        </authorList>
    </citation>
    <scope>NUCLEOTIDE SEQUENCE [LARGE SCALE GENOMIC DNA]</scope>
    <source>
        <strain evidence="3 4">MAFF305635-RFP</strain>
    </source>
</reference>
<feature type="compositionally biased region" description="Basic residues" evidence="1">
    <location>
        <begin position="1"/>
        <end position="10"/>
    </location>
</feature>
<dbReference type="Proteomes" id="UP000305883">
    <property type="component" value="Unassembled WGS sequence"/>
</dbReference>
<feature type="compositionally biased region" description="Low complexity" evidence="1">
    <location>
        <begin position="327"/>
        <end position="373"/>
    </location>
</feature>
<evidence type="ECO:0000313" key="3">
    <source>
        <dbReference type="EMBL" id="TIC98898.1"/>
    </source>
</evidence>
<dbReference type="CDD" id="cd00167">
    <property type="entry name" value="SANT"/>
    <property type="match status" value="1"/>
</dbReference>
<evidence type="ECO:0000256" key="1">
    <source>
        <dbReference type="SAM" id="MobiDB-lite"/>
    </source>
</evidence>
<feature type="compositionally biased region" description="Basic residues" evidence="1">
    <location>
        <begin position="312"/>
        <end position="323"/>
    </location>
</feature>
<feature type="compositionally biased region" description="Polar residues" evidence="1">
    <location>
        <begin position="80"/>
        <end position="93"/>
    </location>
</feature>
<feature type="region of interest" description="Disordered" evidence="1">
    <location>
        <begin position="402"/>
        <end position="435"/>
    </location>
</feature>
<feature type="compositionally biased region" description="Basic and acidic residues" evidence="1">
    <location>
        <begin position="94"/>
        <end position="104"/>
    </location>
</feature>
<feature type="region of interest" description="Disordered" evidence="1">
    <location>
        <begin position="1"/>
        <end position="40"/>
    </location>
</feature>
<feature type="compositionally biased region" description="Polar residues" evidence="1">
    <location>
        <begin position="22"/>
        <end position="40"/>
    </location>
</feature>
<sequence length="525" mass="56270">MKNSKKNKSKHLQDPAAGTWNDDGNFSTTTVTVQSDDNVSDTMTLVDVFPDMAVGDLFESDDNTTSVETSVTPSSEVSTNKQSTPGAEASNNELDLKTSHEKGRNSRHRKKAEVADDVESEPGISADTSSAEISTISEELTSSEAGSAEIAMAQSTTSGETASNEASTSGDKSTKSGGASSSAQSSNAGNWTPSEDALIISMKNGGESWASIGNAINRGKNEVKKRWHVAKVNAANSESGGDSQTESGGDVSQSDSVDETQSDQSQEGQKANEKFKSKAERKAARKADQKKNKGKSMADDTTKEAGDCAPKPKGHGQKTKKHKGVESSEAPTTPKTTPSSNSIGDSPNSSLRNRLTLLRDTTSASSSTSSATSNDGEYGDGPPNQCYTRELARQERYIRRHVNPTLYPPPPPPLSSLMLPPKTANPPSHLDKRQRRDDKILASLMSQREATKWLEMQANFYNVTGRMVPLHMIKTRCDAEEDRGKAAGIQYWAASVAHDKEMLDPNEGTDAPEDALVDSDEDDEE</sequence>
<accession>A0A4T0W0U7</accession>
<evidence type="ECO:0000259" key="2">
    <source>
        <dbReference type="PROSITE" id="PS50090"/>
    </source>
</evidence>
<feature type="region of interest" description="Disordered" evidence="1">
    <location>
        <begin position="500"/>
        <end position="525"/>
    </location>
</feature>
<comment type="caution">
    <text evidence="3">The sequence shown here is derived from an EMBL/GenBank/DDBJ whole genome shotgun (WGS) entry which is preliminary data.</text>
</comment>
<feature type="compositionally biased region" description="Low complexity" evidence="1">
    <location>
        <begin position="166"/>
        <end position="190"/>
    </location>
</feature>
<feature type="compositionally biased region" description="Polar residues" evidence="1">
    <location>
        <begin position="234"/>
        <end position="246"/>
    </location>
</feature>
<feature type="domain" description="Myb-like" evidence="2">
    <location>
        <begin position="183"/>
        <end position="228"/>
    </location>
</feature>
<feature type="compositionally biased region" description="Low complexity" evidence="1">
    <location>
        <begin position="124"/>
        <end position="145"/>
    </location>
</feature>
<dbReference type="InterPro" id="IPR001005">
    <property type="entry name" value="SANT/Myb"/>
</dbReference>
<gene>
    <name evidence="3" type="ORF">CH35J_005771</name>
</gene>
<organism evidence="3 4">
    <name type="scientific">Colletotrichum higginsianum</name>
    <dbReference type="NCBI Taxonomy" id="80884"/>
    <lineage>
        <taxon>Eukaryota</taxon>
        <taxon>Fungi</taxon>
        <taxon>Dikarya</taxon>
        <taxon>Ascomycota</taxon>
        <taxon>Pezizomycotina</taxon>
        <taxon>Sordariomycetes</taxon>
        <taxon>Hypocreomycetidae</taxon>
        <taxon>Glomerellales</taxon>
        <taxon>Glomerellaceae</taxon>
        <taxon>Colletotrichum</taxon>
        <taxon>Colletotrichum destructivum species complex</taxon>
    </lineage>
</organism>
<dbReference type="EMBL" id="MWPZ01000004">
    <property type="protein sequence ID" value="TIC98898.1"/>
    <property type="molecule type" value="Genomic_DNA"/>
</dbReference>